<feature type="compositionally biased region" description="Acidic residues" evidence="9">
    <location>
        <begin position="1410"/>
        <end position="1448"/>
    </location>
</feature>
<evidence type="ECO:0000256" key="6">
    <source>
        <dbReference type="ARBA" id="ARBA00022927"/>
    </source>
</evidence>
<feature type="domain" description="Protein kinase" evidence="11">
    <location>
        <begin position="1639"/>
        <end position="1901"/>
    </location>
</feature>
<feature type="region of interest" description="Disordered" evidence="9">
    <location>
        <begin position="988"/>
        <end position="1018"/>
    </location>
</feature>
<dbReference type="OrthoDB" id="9986677at2759"/>
<keyword evidence="8 10" id="KW-0472">Membrane</keyword>
<feature type="transmembrane region" description="Helical" evidence="10">
    <location>
        <begin position="476"/>
        <end position="494"/>
    </location>
</feature>
<evidence type="ECO:0000313" key="13">
    <source>
        <dbReference type="Proteomes" id="UP000613580"/>
    </source>
</evidence>
<keyword evidence="6" id="KW-0653">Protein transport</keyword>
<feature type="transmembrane region" description="Helical" evidence="10">
    <location>
        <begin position="676"/>
        <end position="696"/>
    </location>
</feature>
<feature type="compositionally biased region" description="Acidic residues" evidence="9">
    <location>
        <begin position="1269"/>
        <end position="1280"/>
    </location>
</feature>
<reference evidence="12" key="1">
    <citation type="submission" date="2020-05" db="EMBL/GenBank/DDBJ databases">
        <title>Mycena genomes resolve the evolution of fungal bioluminescence.</title>
        <authorList>
            <person name="Tsai I.J."/>
        </authorList>
    </citation>
    <scope>NUCLEOTIDE SEQUENCE</scope>
    <source>
        <strain evidence="12">110903Hualien_Pintung</strain>
    </source>
</reference>
<feature type="transmembrane region" description="Helical" evidence="10">
    <location>
        <begin position="622"/>
        <end position="643"/>
    </location>
</feature>
<dbReference type="GO" id="GO:0005524">
    <property type="term" value="F:ATP binding"/>
    <property type="evidence" value="ECO:0007669"/>
    <property type="project" value="InterPro"/>
</dbReference>
<evidence type="ECO:0000256" key="8">
    <source>
        <dbReference type="ARBA" id="ARBA00023136"/>
    </source>
</evidence>
<protein>
    <submittedName>
        <fullName evidence="12">OPT oligopeptide transporter</fullName>
    </submittedName>
</protein>
<dbReference type="InterPro" id="IPR001245">
    <property type="entry name" value="Ser-Thr/Tyr_kinase_cat_dom"/>
</dbReference>
<keyword evidence="3" id="KW-0813">Transport</keyword>
<feature type="compositionally biased region" description="Basic and acidic residues" evidence="9">
    <location>
        <begin position="1251"/>
        <end position="1267"/>
    </location>
</feature>
<feature type="region of interest" description="Disordered" evidence="9">
    <location>
        <begin position="1063"/>
        <end position="1092"/>
    </location>
</feature>
<feature type="compositionally biased region" description="Polar residues" evidence="9">
    <location>
        <begin position="1396"/>
        <end position="1406"/>
    </location>
</feature>
<feature type="transmembrane region" description="Helical" evidence="10">
    <location>
        <begin position="305"/>
        <end position="324"/>
    </location>
</feature>
<organism evidence="12 13">
    <name type="scientific">Mycena chlorophos</name>
    <name type="common">Agaric fungus</name>
    <name type="synonym">Agaricus chlorophos</name>
    <dbReference type="NCBI Taxonomy" id="658473"/>
    <lineage>
        <taxon>Eukaryota</taxon>
        <taxon>Fungi</taxon>
        <taxon>Dikarya</taxon>
        <taxon>Basidiomycota</taxon>
        <taxon>Agaricomycotina</taxon>
        <taxon>Agaricomycetes</taxon>
        <taxon>Agaricomycetidae</taxon>
        <taxon>Agaricales</taxon>
        <taxon>Marasmiineae</taxon>
        <taxon>Mycenaceae</taxon>
        <taxon>Mycena</taxon>
    </lineage>
</organism>
<feature type="compositionally biased region" description="Low complexity" evidence="9">
    <location>
        <begin position="1558"/>
        <end position="1576"/>
    </location>
</feature>
<dbReference type="GO" id="GO:0015031">
    <property type="term" value="P:protein transport"/>
    <property type="evidence" value="ECO:0007669"/>
    <property type="project" value="UniProtKB-KW"/>
</dbReference>
<dbReference type="InterPro" id="IPR004648">
    <property type="entry name" value="Oligpept_transpt"/>
</dbReference>
<evidence type="ECO:0000256" key="2">
    <source>
        <dbReference type="ARBA" id="ARBA00008807"/>
    </source>
</evidence>
<feature type="region of interest" description="Disordered" evidence="9">
    <location>
        <begin position="1553"/>
        <end position="1586"/>
    </location>
</feature>
<dbReference type="InterPro" id="IPR004813">
    <property type="entry name" value="OPT"/>
</dbReference>
<dbReference type="InterPro" id="IPR011009">
    <property type="entry name" value="Kinase-like_dom_sf"/>
</dbReference>
<feature type="compositionally biased region" description="Acidic residues" evidence="9">
    <location>
        <begin position="995"/>
        <end position="1013"/>
    </location>
</feature>
<dbReference type="Proteomes" id="UP000613580">
    <property type="component" value="Unassembled WGS sequence"/>
</dbReference>
<keyword evidence="5" id="KW-0571">Peptide transport</keyword>
<dbReference type="Pfam" id="PF07714">
    <property type="entry name" value="PK_Tyr_Ser-Thr"/>
    <property type="match status" value="1"/>
</dbReference>
<proteinExistence type="inferred from homology"/>
<feature type="compositionally biased region" description="Basic and acidic residues" evidence="9">
    <location>
        <begin position="1296"/>
        <end position="1312"/>
    </location>
</feature>
<comment type="similarity">
    <text evidence="2">Belongs to the oligopeptide OPT transporter family.</text>
</comment>
<evidence type="ECO:0000256" key="4">
    <source>
        <dbReference type="ARBA" id="ARBA00022692"/>
    </source>
</evidence>
<feature type="transmembrane region" description="Helical" evidence="10">
    <location>
        <begin position="336"/>
        <end position="356"/>
    </location>
</feature>
<accession>A0A8H6TNV4</accession>
<dbReference type="PANTHER" id="PTHR22601">
    <property type="entry name" value="ISP4 LIKE PROTEIN"/>
    <property type="match status" value="1"/>
</dbReference>
<feature type="compositionally biased region" description="Low complexity" evidence="9">
    <location>
        <begin position="1175"/>
        <end position="1189"/>
    </location>
</feature>
<sequence>MKSKPLSPETYLKFYPGTIQRVPGDEQAEILADRTKLKDWEDRFWHGRAAQQHARAEDYLSWTLPVPREVMDLILGDPALGLREHLVLAATSPELRRLYRSNEIWTAIMSCCSPVAPVEPPSAADCVILSRLATAPAPQCLSTDVDAFRPLEARYPCHDIALHDMLRFRITRDKVRALYPLVTDEHLSRLRLYVGGTSRYSYASLNRHRGAGYAEAAVDMSLQQDGDAGTADLPALPVLVSDEKRDSFEEKVAYSSASQLEKGSGEVEEDIVQLKGDDDDPAYAALPHIVRELCDFEDDPSTPVLTWRFFVLSGVFTALGAWLMQMGFFRTTYVPYSIYFVQIASLYTGKLLAATLPSKKVGFGRYYFDLNPGPFSIKEHVAIVLAANTGATNDLGDYVLAPLAVFYHQPMNGWLAILFMWSGVLIGFSFATLARSFLISNPVTVFPLTLQQVSVFGAMRASFESESRTVQRQMRVFWVIILVFFLWEFLPEYIFPFTSSLAILCWVTDNRTANFLGSGLGGAGLLNFTLDWSNIGSTAIYYPYWSQVNMLAGYVIACWILIPIGAVGGAWQNDLYPMQSQSLFLANGSTYPTAKLMNADYTLNEELYAEIGPPRMGAQVRWAYFFSYTAYLGAFVSLCLFQGPMLWRTYRSVRTGQRIYHDKLNQLMESYPPVPIWWNISLFVVPTAIIIALAATGKLYLPLYTVFIALGFGALIVLPMAYVFAVSGYQVPVGYFNELLYGYLIDAGGSRHPVGSLSYRTISGQCWYMACSMLSDMKLGHYFHIPPRATLLAQVWGMMVGVPVNYATILWVVGNKEEYLNGTKTDPNKQWTGQTIISLNNQGIAFALVGPKKLFDDPMYTILPYGFVLGAGIPIVLYILHRRWPHAHFDKWNIPIFATIMSKFYGFISNWIFTWFIIGSINHLYFKRYKYKFWKTYAYIAGAAADTGFNLNMLVLFIAFSAVKVTVAPHWPDAGAASDMDVDVPSAAPSRWSLSDDEPLSDLTSSDEEDQEESTDHHLIHFASVKELQRLRKDHLVRLYVAAGLSDDPETLTKIEIVDSLVTAREDSDDLPPSSPRGASSDENDGDQDEDQVQTPLPALRARFAAHGLRRRATVNNDSAALTSRPSKSRSLSMGHLLGNPVASGSKVDGDSISSPVAARRRQPSRAIAAESTLRTSFPPAASSPPATRLRSRKDTNPQSLSAPLSSASASSPVTATRAIPFPATIHRTTAAAKGRGKGKGKQVEFLPLEEIEREKERQRELERAALAEESESDLTELDSEPTPTANPSPRRLRSKDKERDKLGLGKGKGKENVALMLDMRRVTPARKAKRGSLKEESEEEEEVKAQMQASEDEDEIEADALATPTRSRSRRSSHKTPIEQVERTPLVQRLRSRNRPSASMASASNEAGADGDDEQEEDEEEEVEEQEDEEAVEEEDEVVEEGEEGDEATIAVEPRRLRNGKIVGDDMEVEEDEEQEEEEDGEEADEEGEQEEEADADGEADDMECENVDLAIATAKTLVRLRRDDLVRLCETRDLEAVGTKPQLAEALLQWRDRQTDGSSPSSTGTVTGRPPSTVVHKRRRNASQPETPVLLRSHRVHIDEPITPEPQEAEVPAGEPELELDLESLGLDDREIPPDKLQKLEKIGSGGFKDVFIGKFRGRRIAISEFRGQLSAMDIKELKLLGGFDHPNIVRFLGVSIPEDTKSTPVMIISELCSNGDLFDYVRNVPAPSLNKVLAIMLDIARGLEYLHLRKPSVIHRDCKSSNILITAKGTAKIADFGLAKVKQSTRSMVRSLVGTVNWQAPELWHAHPKYNHKVDVFSCAMVYWEMLQWHQKEKKFPWEGMNEHAIYEIVGTKKQRPPTAGLRKQWCPAIVDLIERMWAQQHEDRPTMSEVVLALEEIRK</sequence>
<comment type="caution">
    <text evidence="12">The sequence shown here is derived from an EMBL/GenBank/DDBJ whole genome shotgun (WGS) entry which is preliminary data.</text>
</comment>
<feature type="transmembrane region" description="Helical" evidence="10">
    <location>
        <begin position="904"/>
        <end position="925"/>
    </location>
</feature>
<dbReference type="CDD" id="cd13999">
    <property type="entry name" value="STKc_MAP3K-like"/>
    <property type="match status" value="1"/>
</dbReference>
<dbReference type="SUPFAM" id="SSF56112">
    <property type="entry name" value="Protein kinase-like (PK-like)"/>
    <property type="match status" value="1"/>
</dbReference>
<dbReference type="InterPro" id="IPR000719">
    <property type="entry name" value="Prot_kinase_dom"/>
</dbReference>
<feature type="compositionally biased region" description="Acidic residues" evidence="9">
    <location>
        <begin position="1466"/>
        <end position="1507"/>
    </location>
</feature>
<evidence type="ECO:0000256" key="9">
    <source>
        <dbReference type="SAM" id="MobiDB-lite"/>
    </source>
</evidence>
<feature type="region of interest" description="Disordered" evidence="9">
    <location>
        <begin position="1115"/>
        <end position="1507"/>
    </location>
</feature>
<dbReference type="GO" id="GO:0016020">
    <property type="term" value="C:membrane"/>
    <property type="evidence" value="ECO:0007669"/>
    <property type="project" value="UniProtKB-SubCell"/>
</dbReference>
<dbReference type="PROSITE" id="PS50011">
    <property type="entry name" value="PROTEIN_KINASE_DOM"/>
    <property type="match status" value="1"/>
</dbReference>
<evidence type="ECO:0000256" key="3">
    <source>
        <dbReference type="ARBA" id="ARBA00022448"/>
    </source>
</evidence>
<evidence type="ECO:0000256" key="10">
    <source>
        <dbReference type="SAM" id="Phobius"/>
    </source>
</evidence>
<feature type="transmembrane region" description="Helical" evidence="10">
    <location>
        <begin position="413"/>
        <end position="434"/>
    </location>
</feature>
<feature type="compositionally biased region" description="Polar residues" evidence="9">
    <location>
        <begin position="1115"/>
        <end position="1132"/>
    </location>
</feature>
<feature type="transmembrane region" description="Helical" evidence="10">
    <location>
        <begin position="703"/>
        <end position="725"/>
    </location>
</feature>
<feature type="compositionally biased region" description="Low complexity" evidence="9">
    <location>
        <begin position="1200"/>
        <end position="1213"/>
    </location>
</feature>
<keyword evidence="13" id="KW-1185">Reference proteome</keyword>
<feature type="compositionally biased region" description="Acidic residues" evidence="9">
    <location>
        <begin position="1082"/>
        <end position="1092"/>
    </location>
</feature>
<evidence type="ECO:0000256" key="1">
    <source>
        <dbReference type="ARBA" id="ARBA00004141"/>
    </source>
</evidence>
<dbReference type="Pfam" id="PF03169">
    <property type="entry name" value="OPT"/>
    <property type="match status" value="1"/>
</dbReference>
<feature type="transmembrane region" description="Helical" evidence="10">
    <location>
        <begin position="937"/>
        <end position="960"/>
    </location>
</feature>
<evidence type="ECO:0000259" key="11">
    <source>
        <dbReference type="PROSITE" id="PS50011"/>
    </source>
</evidence>
<dbReference type="Gene3D" id="1.10.510.10">
    <property type="entry name" value="Transferase(Phosphotransferase) domain 1"/>
    <property type="match status" value="1"/>
</dbReference>
<dbReference type="NCBIfam" id="TIGR00728">
    <property type="entry name" value="OPT_sfam"/>
    <property type="match status" value="1"/>
</dbReference>
<evidence type="ECO:0000256" key="5">
    <source>
        <dbReference type="ARBA" id="ARBA00022856"/>
    </source>
</evidence>
<comment type="subcellular location">
    <subcellularLocation>
        <location evidence="1">Membrane</location>
        <topology evidence="1">Multi-pass membrane protein</topology>
    </subcellularLocation>
</comment>
<feature type="transmembrane region" description="Helical" evidence="10">
    <location>
        <begin position="551"/>
        <end position="571"/>
    </location>
</feature>
<feature type="transmembrane region" description="Helical" evidence="10">
    <location>
        <begin position="862"/>
        <end position="884"/>
    </location>
</feature>
<feature type="transmembrane region" description="Helical" evidence="10">
    <location>
        <begin position="791"/>
        <end position="814"/>
    </location>
</feature>
<dbReference type="GO" id="GO:0035673">
    <property type="term" value="F:oligopeptide transmembrane transporter activity"/>
    <property type="evidence" value="ECO:0007669"/>
    <property type="project" value="InterPro"/>
</dbReference>
<name>A0A8H6TNV4_MYCCL</name>
<gene>
    <name evidence="12" type="ORF">HMN09_00027500</name>
</gene>
<dbReference type="GO" id="GO:0004672">
    <property type="term" value="F:protein kinase activity"/>
    <property type="evidence" value="ECO:0007669"/>
    <property type="project" value="InterPro"/>
</dbReference>
<keyword evidence="4 10" id="KW-0812">Transmembrane</keyword>
<keyword evidence="7 10" id="KW-1133">Transmembrane helix</keyword>
<evidence type="ECO:0000313" key="12">
    <source>
        <dbReference type="EMBL" id="KAF7322490.1"/>
    </source>
</evidence>
<evidence type="ECO:0000256" key="7">
    <source>
        <dbReference type="ARBA" id="ARBA00022989"/>
    </source>
</evidence>
<dbReference type="EMBL" id="JACAZE010000001">
    <property type="protein sequence ID" value="KAF7322490.1"/>
    <property type="molecule type" value="Genomic_DNA"/>
</dbReference>